<sequence>MSNQNDDLDLDDQLYILLASMKEYREAIADDNKRLETFYNEVASGVLNKAEKSLENANKKHTGALNNSIQHLNQVTAKLNAKFILFFASTFVALVLVLLLAIFLYVPSLDEIQQRRADKKALEQYALQIKVDDGETLVRIMTKKPCYSFQPNNVKEKTYDWCQIDPKKY</sequence>
<keyword evidence="4" id="KW-1185">Reference proteome</keyword>
<gene>
    <name evidence="3" type="ORF">WM018_16480</name>
</gene>
<reference evidence="3 4" key="1">
    <citation type="submission" date="2024-03" db="EMBL/GenBank/DDBJ databases">
        <title>Cross-transmission of Acinetobacter junii carrying blaOXA-58 in a neonatal intensive care unit.</title>
        <authorList>
            <person name="Bour M."/>
            <person name="Potron A."/>
            <person name="Lecointe D."/>
        </authorList>
    </citation>
    <scope>NUCLEOTIDE SEQUENCE [LARGE SCALE GENOMIC DNA]</scope>
    <source>
        <strain evidence="3 4">21A3096 case 1</strain>
    </source>
</reference>
<keyword evidence="1" id="KW-0175">Coiled coil</keyword>
<keyword evidence="2" id="KW-1133">Transmembrane helix</keyword>
<organism evidence="3 4">
    <name type="scientific">Acinetobacter junii</name>
    <dbReference type="NCBI Taxonomy" id="40215"/>
    <lineage>
        <taxon>Bacteria</taxon>
        <taxon>Pseudomonadati</taxon>
        <taxon>Pseudomonadota</taxon>
        <taxon>Gammaproteobacteria</taxon>
        <taxon>Moraxellales</taxon>
        <taxon>Moraxellaceae</taxon>
        <taxon>Acinetobacter</taxon>
    </lineage>
</organism>
<proteinExistence type="predicted"/>
<evidence type="ECO:0000256" key="2">
    <source>
        <dbReference type="SAM" id="Phobius"/>
    </source>
</evidence>
<protein>
    <submittedName>
        <fullName evidence="3">Uncharacterized protein</fullName>
    </submittedName>
</protein>
<evidence type="ECO:0000256" key="1">
    <source>
        <dbReference type="SAM" id="Coils"/>
    </source>
</evidence>
<keyword evidence="2" id="KW-0472">Membrane</keyword>
<accession>A0ABU8ZKY2</accession>
<dbReference type="EMBL" id="JBBMLE010000115">
    <property type="protein sequence ID" value="MEK0254027.1"/>
    <property type="molecule type" value="Genomic_DNA"/>
</dbReference>
<dbReference type="RefSeq" id="WP_136144375.1">
    <property type="nucleotide sequence ID" value="NZ_JBBMLE010000115.1"/>
</dbReference>
<keyword evidence="2" id="KW-0812">Transmembrane</keyword>
<comment type="caution">
    <text evidence="3">The sequence shown here is derived from an EMBL/GenBank/DDBJ whole genome shotgun (WGS) entry which is preliminary data.</text>
</comment>
<feature type="transmembrane region" description="Helical" evidence="2">
    <location>
        <begin position="83"/>
        <end position="106"/>
    </location>
</feature>
<feature type="coiled-coil region" evidence="1">
    <location>
        <begin position="21"/>
        <end position="67"/>
    </location>
</feature>
<dbReference type="Proteomes" id="UP001498501">
    <property type="component" value="Unassembled WGS sequence"/>
</dbReference>
<evidence type="ECO:0000313" key="4">
    <source>
        <dbReference type="Proteomes" id="UP001498501"/>
    </source>
</evidence>
<evidence type="ECO:0000313" key="3">
    <source>
        <dbReference type="EMBL" id="MEK0254027.1"/>
    </source>
</evidence>
<name>A0ABU8ZKY2_ACIJU</name>